<proteinExistence type="predicted"/>
<dbReference type="AlphaFoldDB" id="A0A8G1R0R5"/>
<dbReference type="GeneID" id="37158740"/>
<dbReference type="EMBL" id="KZ825062">
    <property type="protein sequence ID" value="RAH57418.1"/>
    <property type="molecule type" value="Genomic_DNA"/>
</dbReference>
<sequence length="72" mass="8088">MSAYKARDTGSLLYTGYYYYYSTGSAMIGCQSSSVGTQGTIDKPEYGNKAEQLESLNRVEVFVRWPLGIERE</sequence>
<protein>
    <submittedName>
        <fullName evidence="1">Uncharacterized protein</fullName>
    </submittedName>
</protein>
<organism evidence="1 2">
    <name type="scientific">Aspergillus piperis CBS 112811</name>
    <dbReference type="NCBI Taxonomy" id="1448313"/>
    <lineage>
        <taxon>Eukaryota</taxon>
        <taxon>Fungi</taxon>
        <taxon>Dikarya</taxon>
        <taxon>Ascomycota</taxon>
        <taxon>Pezizomycotina</taxon>
        <taxon>Eurotiomycetes</taxon>
        <taxon>Eurotiomycetidae</taxon>
        <taxon>Eurotiales</taxon>
        <taxon>Aspergillaceae</taxon>
        <taxon>Aspergillus</taxon>
        <taxon>Aspergillus subgen. Circumdati</taxon>
    </lineage>
</organism>
<name>A0A8G1R0R5_9EURO</name>
<dbReference type="RefSeq" id="XP_025515340.1">
    <property type="nucleotide sequence ID" value="XM_025655338.1"/>
</dbReference>
<reference evidence="1 2" key="1">
    <citation type="submission" date="2018-02" db="EMBL/GenBank/DDBJ databases">
        <title>The genomes of Aspergillus section Nigri reveals drivers in fungal speciation.</title>
        <authorList>
            <consortium name="DOE Joint Genome Institute"/>
            <person name="Vesth T.C."/>
            <person name="Nybo J."/>
            <person name="Theobald S."/>
            <person name="Brandl J."/>
            <person name="Frisvad J.C."/>
            <person name="Nielsen K.F."/>
            <person name="Lyhne E.K."/>
            <person name="Kogle M.E."/>
            <person name="Kuo A."/>
            <person name="Riley R."/>
            <person name="Clum A."/>
            <person name="Nolan M."/>
            <person name="Lipzen A."/>
            <person name="Salamov A."/>
            <person name="Henrissat B."/>
            <person name="Wiebenga A."/>
            <person name="De vries R.P."/>
            <person name="Grigoriev I.V."/>
            <person name="Mortensen U.H."/>
            <person name="Andersen M.R."/>
            <person name="Baker S.E."/>
        </authorList>
    </citation>
    <scope>NUCLEOTIDE SEQUENCE [LARGE SCALE GENOMIC DNA]</scope>
    <source>
        <strain evidence="1 2">CBS 112811</strain>
    </source>
</reference>
<dbReference type="PROSITE" id="PS51257">
    <property type="entry name" value="PROKAR_LIPOPROTEIN"/>
    <property type="match status" value="1"/>
</dbReference>
<keyword evidence="2" id="KW-1185">Reference proteome</keyword>
<accession>A0A8G1R0R5</accession>
<dbReference type="Proteomes" id="UP000249526">
    <property type="component" value="Unassembled WGS sequence"/>
</dbReference>
<evidence type="ECO:0000313" key="1">
    <source>
        <dbReference type="EMBL" id="RAH57418.1"/>
    </source>
</evidence>
<gene>
    <name evidence="1" type="ORF">BO85DRAFT_300184</name>
</gene>
<evidence type="ECO:0000313" key="2">
    <source>
        <dbReference type="Proteomes" id="UP000249526"/>
    </source>
</evidence>